<evidence type="ECO:0000313" key="1">
    <source>
        <dbReference type="EMBL" id="SLN55970.1"/>
    </source>
</evidence>
<dbReference type="Pfam" id="PF04299">
    <property type="entry name" value="FMN_bind_2"/>
    <property type="match status" value="1"/>
</dbReference>
<dbReference type="GO" id="GO:0006508">
    <property type="term" value="P:proteolysis"/>
    <property type="evidence" value="ECO:0007669"/>
    <property type="project" value="UniProtKB-KW"/>
</dbReference>
<dbReference type="PANTHER" id="PTHR35802:SF1">
    <property type="entry name" value="PROTEASE SYNTHASE AND SPORULATION PROTEIN PAI 2"/>
    <property type="match status" value="1"/>
</dbReference>
<proteinExistence type="predicted"/>
<accession>A0A1X6ZPR5</accession>
<dbReference type="GO" id="GO:0008233">
    <property type="term" value="F:peptidase activity"/>
    <property type="evidence" value="ECO:0007669"/>
    <property type="project" value="UniProtKB-KW"/>
</dbReference>
<dbReference type="SUPFAM" id="SSF50475">
    <property type="entry name" value="FMN-binding split barrel"/>
    <property type="match status" value="1"/>
</dbReference>
<protein>
    <submittedName>
        <fullName evidence="1">Protease synthase and sporulation protein PAI 2</fullName>
    </submittedName>
</protein>
<reference evidence="1 2" key="1">
    <citation type="submission" date="2017-03" db="EMBL/GenBank/DDBJ databases">
        <authorList>
            <person name="Afonso C.L."/>
            <person name="Miller P.J."/>
            <person name="Scott M.A."/>
            <person name="Spackman E."/>
            <person name="Goraichik I."/>
            <person name="Dimitrov K.M."/>
            <person name="Suarez D.L."/>
            <person name="Swayne D.E."/>
        </authorList>
    </citation>
    <scope>NUCLEOTIDE SEQUENCE [LARGE SCALE GENOMIC DNA]</scope>
    <source>
        <strain evidence="1 2">CECT 7751</strain>
    </source>
</reference>
<dbReference type="RefSeq" id="WP_085888790.1">
    <property type="nucleotide sequence ID" value="NZ_FWFN01000005.1"/>
</dbReference>
<dbReference type="InterPro" id="IPR012349">
    <property type="entry name" value="Split_barrel_FMN-bd"/>
</dbReference>
<dbReference type="OrthoDB" id="9794948at2"/>
<keyword evidence="1" id="KW-0378">Hydrolase</keyword>
<dbReference type="PANTHER" id="PTHR35802">
    <property type="entry name" value="PROTEASE SYNTHASE AND SPORULATION PROTEIN PAI 2"/>
    <property type="match status" value="1"/>
</dbReference>
<dbReference type="EMBL" id="FWFN01000005">
    <property type="protein sequence ID" value="SLN55970.1"/>
    <property type="molecule type" value="Genomic_DNA"/>
</dbReference>
<evidence type="ECO:0000313" key="2">
    <source>
        <dbReference type="Proteomes" id="UP000193963"/>
    </source>
</evidence>
<dbReference type="Gene3D" id="2.30.110.10">
    <property type="entry name" value="Electron Transport, Fmn-binding Protein, Chain A"/>
    <property type="match status" value="1"/>
</dbReference>
<dbReference type="InterPro" id="IPR007396">
    <property type="entry name" value="TR_PAI2-type"/>
</dbReference>
<dbReference type="Proteomes" id="UP000193963">
    <property type="component" value="Unassembled WGS sequence"/>
</dbReference>
<keyword evidence="1" id="KW-0645">Protease</keyword>
<keyword evidence="2" id="KW-1185">Reference proteome</keyword>
<gene>
    <name evidence="1" type="primary">paiB</name>
    <name evidence="1" type="ORF">PSM7751_02763</name>
</gene>
<dbReference type="AlphaFoldDB" id="A0A1X6ZPR5"/>
<sequence>MHPNPTFRKASDAQNLALAAEIGAGLLTLSSEGAPLAAQVPFAIRDGAVWLHLVRSNPVARAAPGPARLIVAGPQGYISPDWYGLEDQVPTWNYVSVHLLGPLEPLPQSEMRAVLDLLSEEFEARLAPKPAWTADKMPEETLARMMRMIQPFRMPIEAVEGTWKLAQNKPETARLAAAEGLTAAPAGPDLAQLAAWMREPPA</sequence>
<organism evidence="1 2">
    <name type="scientific">Pseudooceanicola marinus</name>
    <dbReference type="NCBI Taxonomy" id="396013"/>
    <lineage>
        <taxon>Bacteria</taxon>
        <taxon>Pseudomonadati</taxon>
        <taxon>Pseudomonadota</taxon>
        <taxon>Alphaproteobacteria</taxon>
        <taxon>Rhodobacterales</taxon>
        <taxon>Paracoccaceae</taxon>
        <taxon>Pseudooceanicola</taxon>
    </lineage>
</organism>
<name>A0A1X6ZPR5_9RHOB</name>